<organism evidence="1">
    <name type="scientific">viral metagenome</name>
    <dbReference type="NCBI Taxonomy" id="1070528"/>
    <lineage>
        <taxon>unclassified sequences</taxon>
        <taxon>metagenomes</taxon>
        <taxon>organismal metagenomes</taxon>
    </lineage>
</organism>
<dbReference type="AlphaFoldDB" id="A0A2V0RAG3"/>
<reference evidence="1" key="1">
    <citation type="submission" date="2017-04" db="EMBL/GenBank/DDBJ databases">
        <title>Unveiling RNA virosphere associated with marine microorganisms.</title>
        <authorList>
            <person name="Urayama S."/>
            <person name="Takaki Y."/>
            <person name="Nishi S."/>
            <person name="Yoshida Y."/>
            <person name="Deguchi S."/>
            <person name="Takai K."/>
            <person name="Nunoura T."/>
        </authorList>
    </citation>
    <scope>NUCLEOTIDE SEQUENCE</scope>
</reference>
<proteinExistence type="predicted"/>
<comment type="caution">
    <text evidence="1">The sequence shown here is derived from an EMBL/GenBank/DDBJ whole genome shotgun (WGS) entry which is preliminary data.</text>
</comment>
<protein>
    <submittedName>
        <fullName evidence="1">Uncharacterized protein</fullName>
    </submittedName>
</protein>
<name>A0A2V0RAG3_9ZZZZ</name>
<dbReference type="EMBL" id="BDQB01000211">
    <property type="protein sequence ID" value="GBH22323.1"/>
    <property type="molecule type" value="Genomic_RNA"/>
</dbReference>
<accession>A0A2V0RAG3</accession>
<sequence>MAAAANHPKFYDAIEMSKGNIDILDSNLGKVAVGGPPGKFLTCITYEQNAANGTTVHGLFRPTTACRGIVSSSTTSTRTNLFINEDQEGGAGIVSDARKLRAGAEVVFFTLMAMDERRIEDKGGSVAVGHLPVKTSAQGSTLFGVASPGSDSAVLTSTSADVLTASASAITTVCAHPQCIYTNPIIFDPDATVDDISAAALSMVYDGVEASAAGSVKFKLKIYAFQGPISSGLNTNLSPDHSFNYGDLAGWHAPHPYSVAFRTT</sequence>
<evidence type="ECO:0000313" key="1">
    <source>
        <dbReference type="EMBL" id="GBH22323.1"/>
    </source>
</evidence>